<dbReference type="RefSeq" id="WP_229905627.1">
    <property type="nucleotide sequence ID" value="NZ_BNAR01000027.1"/>
</dbReference>
<evidence type="ECO:0000313" key="3">
    <source>
        <dbReference type="Proteomes" id="UP000605568"/>
    </source>
</evidence>
<name>A0ABQ3MTJ5_9PSEU</name>
<protein>
    <submittedName>
        <fullName evidence="2">Uncharacterized protein</fullName>
    </submittedName>
</protein>
<keyword evidence="3" id="KW-1185">Reference proteome</keyword>
<gene>
    <name evidence="2" type="ORF">GCM10017774_88910</name>
</gene>
<dbReference type="Proteomes" id="UP000605568">
    <property type="component" value="Unassembled WGS sequence"/>
</dbReference>
<proteinExistence type="predicted"/>
<sequence>MRITLDRNCGPTSRDQLEAADPQLRADALQRSRQWSDRYEARTLKKIRAVPDAQDVEIEDVKLVGELLAGALES</sequence>
<evidence type="ECO:0000256" key="1">
    <source>
        <dbReference type="SAM" id="MobiDB-lite"/>
    </source>
</evidence>
<organism evidence="2 3">
    <name type="scientific">Lentzea cavernae</name>
    <dbReference type="NCBI Taxonomy" id="2020703"/>
    <lineage>
        <taxon>Bacteria</taxon>
        <taxon>Bacillati</taxon>
        <taxon>Actinomycetota</taxon>
        <taxon>Actinomycetes</taxon>
        <taxon>Pseudonocardiales</taxon>
        <taxon>Pseudonocardiaceae</taxon>
        <taxon>Lentzea</taxon>
    </lineage>
</organism>
<evidence type="ECO:0000313" key="2">
    <source>
        <dbReference type="EMBL" id="GHH61911.1"/>
    </source>
</evidence>
<accession>A0ABQ3MTJ5</accession>
<reference evidence="3" key="1">
    <citation type="journal article" date="2019" name="Int. J. Syst. Evol. Microbiol.">
        <title>The Global Catalogue of Microorganisms (GCM) 10K type strain sequencing project: providing services to taxonomists for standard genome sequencing and annotation.</title>
        <authorList>
            <consortium name="The Broad Institute Genomics Platform"/>
            <consortium name="The Broad Institute Genome Sequencing Center for Infectious Disease"/>
            <person name="Wu L."/>
            <person name="Ma J."/>
        </authorList>
    </citation>
    <scope>NUCLEOTIDE SEQUENCE [LARGE SCALE GENOMIC DNA]</scope>
    <source>
        <strain evidence="3">CGMCC 4.7367</strain>
    </source>
</reference>
<feature type="region of interest" description="Disordered" evidence="1">
    <location>
        <begin position="1"/>
        <end position="23"/>
    </location>
</feature>
<comment type="caution">
    <text evidence="2">The sequence shown here is derived from an EMBL/GenBank/DDBJ whole genome shotgun (WGS) entry which is preliminary data.</text>
</comment>
<dbReference type="EMBL" id="BNAR01000027">
    <property type="protein sequence ID" value="GHH61911.1"/>
    <property type="molecule type" value="Genomic_DNA"/>
</dbReference>